<dbReference type="AlphaFoldDB" id="A0A8R7PU95"/>
<reference evidence="3" key="1">
    <citation type="journal article" date="2013" name="Nature">
        <title>Draft genome of the wheat A-genome progenitor Triticum urartu.</title>
        <authorList>
            <person name="Ling H.Q."/>
            <person name="Zhao S."/>
            <person name="Liu D."/>
            <person name="Wang J."/>
            <person name="Sun H."/>
            <person name="Zhang C."/>
            <person name="Fan H."/>
            <person name="Li D."/>
            <person name="Dong L."/>
            <person name="Tao Y."/>
            <person name="Gao C."/>
            <person name="Wu H."/>
            <person name="Li Y."/>
            <person name="Cui Y."/>
            <person name="Guo X."/>
            <person name="Zheng S."/>
            <person name="Wang B."/>
            <person name="Yu K."/>
            <person name="Liang Q."/>
            <person name="Yang W."/>
            <person name="Lou X."/>
            <person name="Chen J."/>
            <person name="Feng M."/>
            <person name="Jian J."/>
            <person name="Zhang X."/>
            <person name="Luo G."/>
            <person name="Jiang Y."/>
            <person name="Liu J."/>
            <person name="Wang Z."/>
            <person name="Sha Y."/>
            <person name="Zhang B."/>
            <person name="Wu H."/>
            <person name="Tang D."/>
            <person name="Shen Q."/>
            <person name="Xue P."/>
            <person name="Zou S."/>
            <person name="Wang X."/>
            <person name="Liu X."/>
            <person name="Wang F."/>
            <person name="Yang Y."/>
            <person name="An X."/>
            <person name="Dong Z."/>
            <person name="Zhang K."/>
            <person name="Zhang X."/>
            <person name="Luo M.C."/>
            <person name="Dvorak J."/>
            <person name="Tong Y."/>
            <person name="Wang J."/>
            <person name="Yang H."/>
            <person name="Li Z."/>
            <person name="Wang D."/>
            <person name="Zhang A."/>
            <person name="Wang J."/>
        </authorList>
    </citation>
    <scope>NUCLEOTIDE SEQUENCE</scope>
    <source>
        <strain evidence="3">cv. G1812</strain>
    </source>
</reference>
<reference evidence="2" key="2">
    <citation type="submission" date="2018-03" db="EMBL/GenBank/DDBJ databases">
        <title>The Triticum urartu genome reveals the dynamic nature of wheat genome evolution.</title>
        <authorList>
            <person name="Ling H."/>
            <person name="Ma B."/>
            <person name="Shi X."/>
            <person name="Liu H."/>
            <person name="Dong L."/>
            <person name="Sun H."/>
            <person name="Cao Y."/>
            <person name="Gao Q."/>
            <person name="Zheng S."/>
            <person name="Li Y."/>
            <person name="Yu Y."/>
            <person name="Du H."/>
            <person name="Qi M."/>
            <person name="Li Y."/>
            <person name="Yu H."/>
            <person name="Cui Y."/>
            <person name="Wang N."/>
            <person name="Chen C."/>
            <person name="Wu H."/>
            <person name="Zhao Y."/>
            <person name="Zhang J."/>
            <person name="Li Y."/>
            <person name="Zhou W."/>
            <person name="Zhang B."/>
            <person name="Hu W."/>
            <person name="Eijk M."/>
            <person name="Tang J."/>
            <person name="Witsenboer H."/>
            <person name="Zhao S."/>
            <person name="Li Z."/>
            <person name="Zhang A."/>
            <person name="Wang D."/>
            <person name="Liang C."/>
        </authorList>
    </citation>
    <scope>NUCLEOTIDE SEQUENCE [LARGE SCALE GENOMIC DNA]</scope>
    <source>
        <strain evidence="2">cv. G1812</strain>
    </source>
</reference>
<evidence type="ECO:0000313" key="2">
    <source>
        <dbReference type="EnsemblPlants" id="TuG1812G0300002856.01.T01.cds463353"/>
    </source>
</evidence>
<feature type="region of interest" description="Disordered" evidence="1">
    <location>
        <begin position="77"/>
        <end position="96"/>
    </location>
</feature>
<evidence type="ECO:0000256" key="1">
    <source>
        <dbReference type="SAM" id="MobiDB-lite"/>
    </source>
</evidence>
<sequence>MTVRATACSPAWRSSGICIPSAARPRRSTALATSRLWSSLSRSTSSCTPTPTKRRLGSARKPDRAWGTKSAWRSWKMRQRRPTQSCRSATGFWEGP</sequence>
<protein>
    <submittedName>
        <fullName evidence="2">Uncharacterized protein</fullName>
    </submittedName>
</protein>
<reference evidence="2" key="3">
    <citation type="submission" date="2022-06" db="UniProtKB">
        <authorList>
            <consortium name="EnsemblPlants"/>
        </authorList>
    </citation>
    <scope>IDENTIFICATION</scope>
</reference>
<dbReference type="Gramene" id="TuG1812G0300002856.01.T01">
    <property type="protein sequence ID" value="TuG1812G0300002856.01.T01.cds463353"/>
    <property type="gene ID" value="TuG1812G0300002856.01"/>
</dbReference>
<accession>A0A8R7PU95</accession>
<proteinExistence type="predicted"/>
<feature type="region of interest" description="Disordered" evidence="1">
    <location>
        <begin position="39"/>
        <end position="71"/>
    </location>
</feature>
<feature type="compositionally biased region" description="Low complexity" evidence="1">
    <location>
        <begin position="39"/>
        <end position="51"/>
    </location>
</feature>
<evidence type="ECO:0000313" key="3">
    <source>
        <dbReference type="Proteomes" id="UP000015106"/>
    </source>
</evidence>
<dbReference type="Proteomes" id="UP000015106">
    <property type="component" value="Chromosome 3"/>
</dbReference>
<keyword evidence="3" id="KW-1185">Reference proteome</keyword>
<organism evidence="2 3">
    <name type="scientific">Triticum urartu</name>
    <name type="common">Red wild einkorn</name>
    <name type="synonym">Crithodium urartu</name>
    <dbReference type="NCBI Taxonomy" id="4572"/>
    <lineage>
        <taxon>Eukaryota</taxon>
        <taxon>Viridiplantae</taxon>
        <taxon>Streptophyta</taxon>
        <taxon>Embryophyta</taxon>
        <taxon>Tracheophyta</taxon>
        <taxon>Spermatophyta</taxon>
        <taxon>Magnoliopsida</taxon>
        <taxon>Liliopsida</taxon>
        <taxon>Poales</taxon>
        <taxon>Poaceae</taxon>
        <taxon>BOP clade</taxon>
        <taxon>Pooideae</taxon>
        <taxon>Triticodae</taxon>
        <taxon>Triticeae</taxon>
        <taxon>Triticinae</taxon>
        <taxon>Triticum</taxon>
    </lineage>
</organism>
<dbReference type="EnsemblPlants" id="TuG1812G0300002856.01.T01">
    <property type="protein sequence ID" value="TuG1812G0300002856.01.T01.cds463353"/>
    <property type="gene ID" value="TuG1812G0300002856.01"/>
</dbReference>
<name>A0A8R7PU95_TRIUA</name>